<dbReference type="GO" id="GO:0005829">
    <property type="term" value="C:cytosol"/>
    <property type="evidence" value="ECO:0007669"/>
    <property type="project" value="TreeGrafter"/>
</dbReference>
<dbReference type="Gene3D" id="3.30.1240.10">
    <property type="match status" value="1"/>
</dbReference>
<protein>
    <submittedName>
        <fullName evidence="1">Haloacid dehalogenase</fullName>
    </submittedName>
</protein>
<name>A0A1V4HLH8_9BACL</name>
<organism evidence="1 2">
    <name type="scientific">Paenibacillus ferrarius</name>
    <dbReference type="NCBI Taxonomy" id="1469647"/>
    <lineage>
        <taxon>Bacteria</taxon>
        <taxon>Bacillati</taxon>
        <taxon>Bacillota</taxon>
        <taxon>Bacilli</taxon>
        <taxon>Bacillales</taxon>
        <taxon>Paenibacillaceae</taxon>
        <taxon>Paenibacillus</taxon>
    </lineage>
</organism>
<keyword evidence="2" id="KW-1185">Reference proteome</keyword>
<dbReference type="InterPro" id="IPR036412">
    <property type="entry name" value="HAD-like_sf"/>
</dbReference>
<dbReference type="Proteomes" id="UP000190626">
    <property type="component" value="Unassembled WGS sequence"/>
</dbReference>
<dbReference type="EMBL" id="MBTG01000012">
    <property type="protein sequence ID" value="OPH57554.1"/>
    <property type="molecule type" value="Genomic_DNA"/>
</dbReference>
<dbReference type="PANTHER" id="PTHR10000:SF8">
    <property type="entry name" value="HAD SUPERFAMILY HYDROLASE-LIKE, TYPE 3"/>
    <property type="match status" value="1"/>
</dbReference>
<proteinExistence type="predicted"/>
<dbReference type="AlphaFoldDB" id="A0A1V4HLH8"/>
<accession>A0A1V4HLH8</accession>
<dbReference type="Pfam" id="PF08282">
    <property type="entry name" value="Hydrolase_3"/>
    <property type="match status" value="1"/>
</dbReference>
<dbReference type="PANTHER" id="PTHR10000">
    <property type="entry name" value="PHOSPHOSERINE PHOSPHATASE"/>
    <property type="match status" value="1"/>
</dbReference>
<sequence length="282" mass="31408">MNKAIYLTDLDGTLLSSNATLSEFTTRVLKDSLEEGAIISYATARSYQSSNAIVSQIPWIYPLVLYNGALLYDPVHKSVLDGYWLDPETTNVILQLGRSLGILPLLFALDKEDQERVWHEKLFRTGDLEFAASRPNDPRFHEVAELECREHWRTLIITFIGHLDELIPLKHAVTTVLGAQVHLHLMKDTYIKDHYFLEFSHPLANKQEGLRLWAAHIGCAGVDVTVFGDNLNDVGMFLAAGHKVAVANAHPDLLLMADEVISSNDQDGVAAYIAAKSKEKSG</sequence>
<dbReference type="OrthoDB" id="9806027at2"/>
<dbReference type="NCBIfam" id="TIGR01484">
    <property type="entry name" value="HAD-SF-IIB"/>
    <property type="match status" value="1"/>
</dbReference>
<dbReference type="InterPro" id="IPR023214">
    <property type="entry name" value="HAD_sf"/>
</dbReference>
<reference evidence="2" key="1">
    <citation type="submission" date="2016-07" db="EMBL/GenBank/DDBJ databases">
        <authorList>
            <person name="Florea S."/>
            <person name="Webb J.S."/>
            <person name="Jaromczyk J."/>
            <person name="Schardl C.L."/>
        </authorList>
    </citation>
    <scope>NUCLEOTIDE SEQUENCE [LARGE SCALE GENOMIC DNA]</scope>
    <source>
        <strain evidence="2">CY1</strain>
    </source>
</reference>
<comment type="caution">
    <text evidence="1">The sequence shown here is derived from an EMBL/GenBank/DDBJ whole genome shotgun (WGS) entry which is preliminary data.</text>
</comment>
<dbReference type="SUPFAM" id="SSF56784">
    <property type="entry name" value="HAD-like"/>
    <property type="match status" value="1"/>
</dbReference>
<evidence type="ECO:0000313" key="2">
    <source>
        <dbReference type="Proteomes" id="UP000190626"/>
    </source>
</evidence>
<dbReference type="GO" id="GO:0000287">
    <property type="term" value="F:magnesium ion binding"/>
    <property type="evidence" value="ECO:0007669"/>
    <property type="project" value="TreeGrafter"/>
</dbReference>
<dbReference type="InterPro" id="IPR006379">
    <property type="entry name" value="HAD-SF_hydro_IIB"/>
</dbReference>
<dbReference type="GO" id="GO:0016791">
    <property type="term" value="F:phosphatase activity"/>
    <property type="evidence" value="ECO:0007669"/>
    <property type="project" value="TreeGrafter"/>
</dbReference>
<gene>
    <name evidence="1" type="ORF">BC351_03245</name>
</gene>
<dbReference type="Gene3D" id="3.40.50.1000">
    <property type="entry name" value="HAD superfamily/HAD-like"/>
    <property type="match status" value="1"/>
</dbReference>
<dbReference type="STRING" id="1469647.BC351_03245"/>
<evidence type="ECO:0000313" key="1">
    <source>
        <dbReference type="EMBL" id="OPH57554.1"/>
    </source>
</evidence>
<dbReference type="RefSeq" id="WP_079412866.1">
    <property type="nucleotide sequence ID" value="NZ_MBTG01000012.1"/>
</dbReference>